<organism evidence="1 2">
    <name type="scientific">Brucella thiophenivorans</name>
    <dbReference type="NCBI Taxonomy" id="571255"/>
    <lineage>
        <taxon>Bacteria</taxon>
        <taxon>Pseudomonadati</taxon>
        <taxon>Pseudomonadota</taxon>
        <taxon>Alphaproteobacteria</taxon>
        <taxon>Hyphomicrobiales</taxon>
        <taxon>Brucellaceae</taxon>
        <taxon>Brucella/Ochrobactrum group</taxon>
        <taxon>Brucella</taxon>
    </lineage>
</organism>
<protein>
    <submittedName>
        <fullName evidence="1">Uncharacterized protein</fullName>
    </submittedName>
</protein>
<accession>A0A256EXV2</accession>
<dbReference type="OrthoDB" id="8298975at2"/>
<evidence type="ECO:0000313" key="1">
    <source>
        <dbReference type="EMBL" id="OYR07444.1"/>
    </source>
</evidence>
<dbReference type="EMBL" id="NNRJ01000076">
    <property type="protein sequence ID" value="OYR07444.1"/>
    <property type="molecule type" value="Genomic_DNA"/>
</dbReference>
<reference evidence="1 2" key="1">
    <citation type="submission" date="2017-07" db="EMBL/GenBank/DDBJ databases">
        <title>Phylogenetic study on the rhizospheric bacterium Ochrobactrum sp. A44.</title>
        <authorList>
            <person name="Krzyzanowska D.M."/>
            <person name="Ossowicki A."/>
            <person name="Rajewska M."/>
            <person name="Maciag T."/>
            <person name="Kaczynski Z."/>
            <person name="Czerwicka M."/>
            <person name="Jafra S."/>
        </authorList>
    </citation>
    <scope>NUCLEOTIDE SEQUENCE [LARGE SCALE GENOMIC DNA]</scope>
    <source>
        <strain evidence="1 2">DSM 7216</strain>
    </source>
</reference>
<name>A0A256EXV2_9HYPH</name>
<sequence>MVAGWIYIWANTERDIDELQAWKVSHELLHNERLADVKAIEARQDERVKGIEADVRKLFSASDNLAYRVTANEQATSNTSHTVSKIQDTLAQLGGDMRLVMKILQRIEAAQKKGH</sequence>
<dbReference type="Proteomes" id="UP000215590">
    <property type="component" value="Unassembled WGS sequence"/>
</dbReference>
<evidence type="ECO:0000313" key="2">
    <source>
        <dbReference type="Proteomes" id="UP000215590"/>
    </source>
</evidence>
<proteinExistence type="predicted"/>
<dbReference type="AlphaFoldDB" id="A0A256EXV2"/>
<dbReference type="RefSeq" id="WP_094510096.1">
    <property type="nucleotide sequence ID" value="NZ_JBHEEK010000007.1"/>
</dbReference>
<keyword evidence="2" id="KW-1185">Reference proteome</keyword>
<comment type="caution">
    <text evidence="1">The sequence shown here is derived from an EMBL/GenBank/DDBJ whole genome shotgun (WGS) entry which is preliminary data.</text>
</comment>
<gene>
    <name evidence="1" type="ORF">CEV31_4165</name>
</gene>